<dbReference type="OrthoDB" id="5380868at2"/>
<keyword evidence="2" id="KW-0732">Signal</keyword>
<evidence type="ECO:0000313" key="3">
    <source>
        <dbReference type="EMBL" id="RKH45977.1"/>
    </source>
</evidence>
<dbReference type="EMBL" id="RAWG01000028">
    <property type="protein sequence ID" value="RKH45977.1"/>
    <property type="molecule type" value="Genomic_DNA"/>
</dbReference>
<feature type="compositionally biased region" description="Low complexity" evidence="1">
    <location>
        <begin position="78"/>
        <end position="102"/>
    </location>
</feature>
<comment type="caution">
    <text evidence="3">The sequence shown here is derived from an EMBL/GenBank/DDBJ whole genome shotgun (WGS) entry which is preliminary data.</text>
</comment>
<accession>A0A3A8NNK9</accession>
<evidence type="ECO:0000256" key="1">
    <source>
        <dbReference type="SAM" id="MobiDB-lite"/>
    </source>
</evidence>
<feature type="signal peptide" evidence="2">
    <location>
        <begin position="1"/>
        <end position="30"/>
    </location>
</feature>
<dbReference type="Proteomes" id="UP000273405">
    <property type="component" value="Unassembled WGS sequence"/>
</dbReference>
<evidence type="ECO:0000313" key="4">
    <source>
        <dbReference type="Proteomes" id="UP000273405"/>
    </source>
</evidence>
<gene>
    <name evidence="3" type="ORF">D7X12_06555</name>
</gene>
<reference evidence="4" key="1">
    <citation type="submission" date="2018-09" db="EMBL/GenBank/DDBJ databases">
        <authorList>
            <person name="Livingstone P.G."/>
            <person name="Whitworth D.E."/>
        </authorList>
    </citation>
    <scope>NUCLEOTIDE SEQUENCE [LARGE SCALE GENOMIC DNA]</scope>
    <source>
        <strain evidence="4">CA040B</strain>
    </source>
</reference>
<sequence>MCHRSQPSKPPQVGRALFVALALLVPLATACGDETPPEKPGSSETQADAGGPDASTWMPPDASCVGARCDAEPITESPDAGATDAGPADGGAPDAGPADGGPEIPPPLTVDLSAPSELLVRSDGSAALRVGVKRREGFTGPITLALRGLPPEVFVADRHVSQDTSAAALVVSVSERVGPGTRLDATLVATADGRSTSRPLRLLVSGPSFSLDPTFPVVPLGWTDTSRSFAVQPDGKLLTAYAISKDSWPGGAKGFVLERHHADGVPDLAFGMLGTVTHQRPAVLRLLALKPLPTGGLLVAGTAADCHDSNNEPPCTVLVSRHLSTGALDPSFGDAGVVSAQFTANPRAPVKLLADEAGRVSLAVSYYVRTQADSDVYAVQRWEADGRPVAGFGTEGKVTFPLPASEQRSDHLSEALQQKDGTIVIAVTLFDGSSSNFHALGFIRMDGATGTTSWGVDGSYSLHRTVVADGHGRFVSLLSTGAPTYDVIVQWYDQNGSRIYGAGSSTMPARLLAVGSANELFFDDVGTPYTVGRVEGGGGLAVVRFTRQGTVDPGFGTQGLVRLDNRLSSLSGFTREPNGCLLARTWPEPGLIRMWP</sequence>
<evidence type="ECO:0008006" key="5">
    <source>
        <dbReference type="Google" id="ProtNLM"/>
    </source>
</evidence>
<dbReference type="RefSeq" id="WP_120624399.1">
    <property type="nucleotide sequence ID" value="NZ_RAWG01000028.1"/>
</dbReference>
<protein>
    <recommendedName>
        <fullName evidence="5">Lipoprotein</fullName>
    </recommendedName>
</protein>
<name>A0A3A8NNK9_9BACT</name>
<organism evidence="3 4">
    <name type="scientific">Corallococcus sicarius</name>
    <dbReference type="NCBI Taxonomy" id="2316726"/>
    <lineage>
        <taxon>Bacteria</taxon>
        <taxon>Pseudomonadati</taxon>
        <taxon>Myxococcota</taxon>
        <taxon>Myxococcia</taxon>
        <taxon>Myxococcales</taxon>
        <taxon>Cystobacterineae</taxon>
        <taxon>Myxococcaceae</taxon>
        <taxon>Corallococcus</taxon>
    </lineage>
</organism>
<proteinExistence type="predicted"/>
<dbReference type="Gene3D" id="2.80.10.50">
    <property type="match status" value="1"/>
</dbReference>
<dbReference type="AlphaFoldDB" id="A0A3A8NNK9"/>
<feature type="region of interest" description="Disordered" evidence="1">
    <location>
        <begin position="31"/>
        <end position="110"/>
    </location>
</feature>
<feature type="chain" id="PRO_5017398118" description="Lipoprotein" evidence="2">
    <location>
        <begin position="31"/>
        <end position="596"/>
    </location>
</feature>
<keyword evidence="4" id="KW-1185">Reference proteome</keyword>
<dbReference type="PROSITE" id="PS51257">
    <property type="entry name" value="PROKAR_LIPOPROTEIN"/>
    <property type="match status" value="1"/>
</dbReference>
<evidence type="ECO:0000256" key="2">
    <source>
        <dbReference type="SAM" id="SignalP"/>
    </source>
</evidence>